<name>A0ABV6R5D8_9CAUL</name>
<organism evidence="2 3">
    <name type="scientific">Brevundimonas balnearis</name>
    <dbReference type="NCBI Taxonomy" id="1572858"/>
    <lineage>
        <taxon>Bacteria</taxon>
        <taxon>Pseudomonadati</taxon>
        <taxon>Pseudomonadota</taxon>
        <taxon>Alphaproteobacteria</taxon>
        <taxon>Caulobacterales</taxon>
        <taxon>Caulobacteraceae</taxon>
        <taxon>Brevundimonas</taxon>
    </lineage>
</organism>
<dbReference type="Proteomes" id="UP001589906">
    <property type="component" value="Unassembled WGS sequence"/>
</dbReference>
<keyword evidence="1" id="KW-0472">Membrane</keyword>
<evidence type="ECO:0000313" key="3">
    <source>
        <dbReference type="Proteomes" id="UP001589906"/>
    </source>
</evidence>
<proteinExistence type="predicted"/>
<dbReference type="RefSeq" id="WP_376836927.1">
    <property type="nucleotide sequence ID" value="NZ_JBHLSW010000015.1"/>
</dbReference>
<evidence type="ECO:0000256" key="1">
    <source>
        <dbReference type="SAM" id="Phobius"/>
    </source>
</evidence>
<comment type="caution">
    <text evidence="2">The sequence shown here is derived from an EMBL/GenBank/DDBJ whole genome shotgun (WGS) entry which is preliminary data.</text>
</comment>
<protein>
    <submittedName>
        <fullName evidence="2">DUF6789 family protein</fullName>
    </submittedName>
</protein>
<dbReference type="InterPro" id="IPR046739">
    <property type="entry name" value="DUF6789"/>
</dbReference>
<accession>A0ABV6R5D8</accession>
<reference evidence="2 3" key="1">
    <citation type="submission" date="2024-09" db="EMBL/GenBank/DDBJ databases">
        <authorList>
            <person name="Sun Q."/>
            <person name="Mori K."/>
        </authorList>
    </citation>
    <scope>NUCLEOTIDE SEQUENCE [LARGE SCALE GENOMIC DNA]</scope>
    <source>
        <strain evidence="2 3">NCAIM B.02621</strain>
    </source>
</reference>
<feature type="transmembrane region" description="Helical" evidence="1">
    <location>
        <begin position="84"/>
        <end position="110"/>
    </location>
</feature>
<gene>
    <name evidence="2" type="ORF">ACFFGE_13280</name>
</gene>
<dbReference type="EMBL" id="JBHLSW010000015">
    <property type="protein sequence ID" value="MFC0634847.1"/>
    <property type="molecule type" value="Genomic_DNA"/>
</dbReference>
<keyword evidence="3" id="KW-1185">Reference proteome</keyword>
<keyword evidence="1" id="KW-0812">Transmembrane</keyword>
<feature type="transmembrane region" description="Helical" evidence="1">
    <location>
        <begin position="116"/>
        <end position="136"/>
    </location>
</feature>
<dbReference type="Pfam" id="PF20587">
    <property type="entry name" value="DUF6789"/>
    <property type="match status" value="1"/>
</dbReference>
<feature type="transmembrane region" description="Helical" evidence="1">
    <location>
        <begin position="50"/>
        <end position="72"/>
    </location>
</feature>
<keyword evidence="1" id="KW-1133">Transmembrane helix</keyword>
<evidence type="ECO:0000313" key="2">
    <source>
        <dbReference type="EMBL" id="MFC0634847.1"/>
    </source>
</evidence>
<sequence>MSRVQMGALSGLAGAIAVAVLEVANTVLGPWAVPFPRMIATMLQVPDMTVVGWVGHFVVGALVLGPIFGMLCPRLPTDTPETKGILFAVGAFLVMMLTVAPLSGVGMLGARAGLGGVLWMLGGHIVFGIVMGNVYARLVARNRRLERAHAMDGLAAH</sequence>